<dbReference type="SUPFAM" id="SSF88713">
    <property type="entry name" value="Glycoside hydrolase/deacetylase"/>
    <property type="match status" value="1"/>
</dbReference>
<gene>
    <name evidence="4" type="ORF">ACFSKW_11675</name>
</gene>
<dbReference type="InterPro" id="IPR051398">
    <property type="entry name" value="Polysacch_Deacetylase"/>
</dbReference>
<reference evidence="5" key="1">
    <citation type="journal article" date="2019" name="Int. J. Syst. Evol. Microbiol.">
        <title>The Global Catalogue of Microorganisms (GCM) 10K type strain sequencing project: providing services to taxonomists for standard genome sequencing and annotation.</title>
        <authorList>
            <consortium name="The Broad Institute Genomics Platform"/>
            <consortium name="The Broad Institute Genome Sequencing Center for Infectious Disease"/>
            <person name="Wu L."/>
            <person name="Ma J."/>
        </authorList>
    </citation>
    <scope>NUCLEOTIDE SEQUENCE [LARGE SCALE GENOMIC DNA]</scope>
    <source>
        <strain evidence="5">ICMP 6774ER</strain>
    </source>
</reference>
<name>A0ABW4SRC4_9ACTN</name>
<organism evidence="4 5">
    <name type="scientific">Nonomuraea mangrovi</name>
    <dbReference type="NCBI Taxonomy" id="2316207"/>
    <lineage>
        <taxon>Bacteria</taxon>
        <taxon>Bacillati</taxon>
        <taxon>Actinomycetota</taxon>
        <taxon>Actinomycetes</taxon>
        <taxon>Streptosporangiales</taxon>
        <taxon>Streptosporangiaceae</taxon>
        <taxon>Nonomuraea</taxon>
    </lineage>
</organism>
<evidence type="ECO:0000256" key="1">
    <source>
        <dbReference type="ARBA" id="ARBA00004613"/>
    </source>
</evidence>
<dbReference type="GO" id="GO:0016787">
    <property type="term" value="F:hydrolase activity"/>
    <property type="evidence" value="ECO:0007669"/>
    <property type="project" value="UniProtKB-KW"/>
</dbReference>
<evidence type="ECO:0000313" key="5">
    <source>
        <dbReference type="Proteomes" id="UP001597368"/>
    </source>
</evidence>
<evidence type="ECO:0000259" key="3">
    <source>
        <dbReference type="PROSITE" id="PS51677"/>
    </source>
</evidence>
<dbReference type="InterPro" id="IPR002509">
    <property type="entry name" value="NODB_dom"/>
</dbReference>
<sequence>MPLVLMYHSVTKYDSDPLLVTVSPDRFAAQMRWLSARGLRGVSMRDLIAALRSGTARRLVGLTFDDGYTDFASEVVPVLLDHGFTATVYPVTGELGGFNAWDADAGYPRKPLMDADDVRRMADLGMEVGSHSVAHRSLTTLADEELAHELVASKAALEEIVGGEVSGFCYPYGHAGAREVAAVREAGYQYACAIWKSELSSLHALPRTYVGDRDGSLRLHAKRLRHRMRWGS</sequence>
<evidence type="ECO:0000313" key="4">
    <source>
        <dbReference type="EMBL" id="MFD1932133.1"/>
    </source>
</evidence>
<evidence type="ECO:0000256" key="2">
    <source>
        <dbReference type="ARBA" id="ARBA00022729"/>
    </source>
</evidence>
<keyword evidence="4" id="KW-0378">Hydrolase</keyword>
<dbReference type="PANTHER" id="PTHR34216">
    <property type="match status" value="1"/>
</dbReference>
<dbReference type="Gene3D" id="3.20.20.370">
    <property type="entry name" value="Glycoside hydrolase/deacetylase"/>
    <property type="match status" value="1"/>
</dbReference>
<dbReference type="PROSITE" id="PS51677">
    <property type="entry name" value="NODB"/>
    <property type="match status" value="1"/>
</dbReference>
<dbReference type="EC" id="3.-.-.-" evidence="4"/>
<dbReference type="Pfam" id="PF01522">
    <property type="entry name" value="Polysacc_deac_1"/>
    <property type="match status" value="1"/>
</dbReference>
<dbReference type="PANTHER" id="PTHR34216:SF3">
    <property type="entry name" value="POLY-BETA-1,6-N-ACETYL-D-GLUCOSAMINE N-DEACETYLASE"/>
    <property type="match status" value="1"/>
</dbReference>
<dbReference type="Proteomes" id="UP001597368">
    <property type="component" value="Unassembled WGS sequence"/>
</dbReference>
<dbReference type="CDD" id="cd10918">
    <property type="entry name" value="CE4_NodB_like_5s_6s"/>
    <property type="match status" value="1"/>
</dbReference>
<feature type="domain" description="NodB homology" evidence="3">
    <location>
        <begin position="58"/>
        <end position="232"/>
    </location>
</feature>
<accession>A0ABW4SRC4</accession>
<comment type="subcellular location">
    <subcellularLocation>
        <location evidence="1">Secreted</location>
    </subcellularLocation>
</comment>
<dbReference type="InterPro" id="IPR011330">
    <property type="entry name" value="Glyco_hydro/deAcase_b/a-brl"/>
</dbReference>
<keyword evidence="2" id="KW-0732">Signal</keyword>
<proteinExistence type="predicted"/>
<keyword evidence="5" id="KW-1185">Reference proteome</keyword>
<dbReference type="EMBL" id="JBHUFV010000017">
    <property type="protein sequence ID" value="MFD1932133.1"/>
    <property type="molecule type" value="Genomic_DNA"/>
</dbReference>
<dbReference type="RefSeq" id="WP_379572139.1">
    <property type="nucleotide sequence ID" value="NZ_JBHUFV010000017.1"/>
</dbReference>
<comment type="caution">
    <text evidence="4">The sequence shown here is derived from an EMBL/GenBank/DDBJ whole genome shotgun (WGS) entry which is preliminary data.</text>
</comment>
<protein>
    <submittedName>
        <fullName evidence="4">Polysaccharide deacetylase family protein</fullName>
        <ecNumber evidence="4">3.-.-.-</ecNumber>
    </submittedName>
</protein>